<dbReference type="OrthoDB" id="3259206at2759"/>
<feature type="transmembrane region" description="Helical" evidence="2">
    <location>
        <begin position="206"/>
        <end position="226"/>
    </location>
</feature>
<feature type="transmembrane region" description="Helical" evidence="2">
    <location>
        <begin position="164"/>
        <end position="185"/>
    </location>
</feature>
<gene>
    <name evidence="3" type="ORF">PsYK624_032960</name>
</gene>
<feature type="region of interest" description="Disordered" evidence="1">
    <location>
        <begin position="343"/>
        <end position="367"/>
    </location>
</feature>
<proteinExistence type="predicted"/>
<evidence type="ECO:0000313" key="4">
    <source>
        <dbReference type="Proteomes" id="UP000703269"/>
    </source>
</evidence>
<evidence type="ECO:0000256" key="2">
    <source>
        <dbReference type="SAM" id="Phobius"/>
    </source>
</evidence>
<keyword evidence="2" id="KW-0472">Membrane</keyword>
<name>A0A9P3G1D3_9APHY</name>
<keyword evidence="4" id="KW-1185">Reference proteome</keyword>
<feature type="transmembrane region" description="Helical" evidence="2">
    <location>
        <begin position="32"/>
        <end position="50"/>
    </location>
</feature>
<evidence type="ECO:0000313" key="3">
    <source>
        <dbReference type="EMBL" id="GJE87213.1"/>
    </source>
</evidence>
<organism evidence="3 4">
    <name type="scientific">Phanerochaete sordida</name>
    <dbReference type="NCBI Taxonomy" id="48140"/>
    <lineage>
        <taxon>Eukaryota</taxon>
        <taxon>Fungi</taxon>
        <taxon>Dikarya</taxon>
        <taxon>Basidiomycota</taxon>
        <taxon>Agaricomycotina</taxon>
        <taxon>Agaricomycetes</taxon>
        <taxon>Polyporales</taxon>
        <taxon>Phanerochaetaceae</taxon>
        <taxon>Phanerochaete</taxon>
    </lineage>
</organism>
<protein>
    <submittedName>
        <fullName evidence="3">Uncharacterized protein</fullName>
    </submittedName>
</protein>
<accession>A0A9P3G1D3</accession>
<reference evidence="3 4" key="1">
    <citation type="submission" date="2021-08" db="EMBL/GenBank/DDBJ databases">
        <title>Draft Genome Sequence of Phanerochaete sordida strain YK-624.</title>
        <authorList>
            <person name="Mori T."/>
            <person name="Dohra H."/>
            <person name="Suzuki T."/>
            <person name="Kawagishi H."/>
            <person name="Hirai H."/>
        </authorList>
    </citation>
    <scope>NUCLEOTIDE SEQUENCE [LARGE SCALE GENOMIC DNA]</scope>
    <source>
        <strain evidence="3 4">YK-624</strain>
    </source>
</reference>
<sequence>MSNGTDLASLGAYVALIGSSVSQSLTPVVTESIAFGVYTALVASTVFVIVRSRSRVRMKRLVLLAVCVAMYAFAAAHLGLALADLFVEDRKSGEIQQMVLTCIANVNTTGAGEANECQTMPAGVLAAKGSSTWVSVTLLTLTVTCSLWNIVVDYDHHGISDSSFATLVSWLIQAWSTGLIAYRAWQQRQHVKIELLTSFRTRAERVLLLFMESGIVYCLFLTLLAASNIADFIAASVPQLGSSDQRTLSGGIKALEAGALIDIVGSYPTALILLVELSNSYAQRTLSVGDTLTLPPAHLPRAVEMRVLGGVRDGGALPGHGTAGETVRLCLHAAAGSDASVVEPMQKGDQSEAGKGVTQSSPEYLTG</sequence>
<dbReference type="Proteomes" id="UP000703269">
    <property type="component" value="Unassembled WGS sequence"/>
</dbReference>
<feature type="transmembrane region" description="Helical" evidence="2">
    <location>
        <begin position="62"/>
        <end position="83"/>
    </location>
</feature>
<keyword evidence="2" id="KW-0812">Transmembrane</keyword>
<evidence type="ECO:0000256" key="1">
    <source>
        <dbReference type="SAM" id="MobiDB-lite"/>
    </source>
</evidence>
<comment type="caution">
    <text evidence="3">The sequence shown here is derived from an EMBL/GenBank/DDBJ whole genome shotgun (WGS) entry which is preliminary data.</text>
</comment>
<feature type="compositionally biased region" description="Polar residues" evidence="1">
    <location>
        <begin position="357"/>
        <end position="367"/>
    </location>
</feature>
<keyword evidence="2" id="KW-1133">Transmembrane helix</keyword>
<dbReference type="AlphaFoldDB" id="A0A9P3G1D3"/>
<dbReference type="EMBL" id="BPQB01000006">
    <property type="protein sequence ID" value="GJE87213.1"/>
    <property type="molecule type" value="Genomic_DNA"/>
</dbReference>